<evidence type="ECO:0000259" key="2">
    <source>
        <dbReference type="Pfam" id="PF17921"/>
    </source>
</evidence>
<keyword evidence="4" id="KW-1185">Reference proteome</keyword>
<reference evidence="3 4" key="1">
    <citation type="submission" date="2018-04" db="EMBL/GenBank/DDBJ databases">
        <title>The genome of golden apple snail Pomacea canaliculata provides insight into stress tolerance and invasive adaptation.</title>
        <authorList>
            <person name="Liu C."/>
            <person name="Liu B."/>
            <person name="Ren Y."/>
            <person name="Zhang Y."/>
            <person name="Wang H."/>
            <person name="Li S."/>
            <person name="Jiang F."/>
            <person name="Yin L."/>
            <person name="Zhang G."/>
            <person name="Qian W."/>
            <person name="Fan W."/>
        </authorList>
    </citation>
    <scope>NUCLEOTIDE SEQUENCE [LARGE SCALE GENOMIC DNA]</scope>
    <source>
        <strain evidence="3">SZHN2017</strain>
        <tissue evidence="3">Muscle</tissue>
    </source>
</reference>
<feature type="compositionally biased region" description="Basic and acidic residues" evidence="1">
    <location>
        <begin position="139"/>
        <end position="176"/>
    </location>
</feature>
<dbReference type="EMBL" id="PZQS01000006">
    <property type="protein sequence ID" value="PVD28080.1"/>
    <property type="molecule type" value="Genomic_DNA"/>
</dbReference>
<gene>
    <name evidence="3" type="ORF">C0Q70_10661</name>
</gene>
<dbReference type="AlphaFoldDB" id="A0A2T7P3U4"/>
<dbReference type="InterPro" id="IPR041588">
    <property type="entry name" value="Integrase_H2C2"/>
</dbReference>
<proteinExistence type="predicted"/>
<feature type="compositionally biased region" description="Polar residues" evidence="1">
    <location>
        <begin position="105"/>
        <end position="128"/>
    </location>
</feature>
<dbReference type="Gene3D" id="1.10.340.70">
    <property type="match status" value="1"/>
</dbReference>
<accession>A0A2T7P3U4</accession>
<evidence type="ECO:0000313" key="4">
    <source>
        <dbReference type="Proteomes" id="UP000245119"/>
    </source>
</evidence>
<dbReference type="STRING" id="400727.A0A2T7P3U4"/>
<evidence type="ECO:0000313" key="3">
    <source>
        <dbReference type="EMBL" id="PVD28080.1"/>
    </source>
</evidence>
<protein>
    <recommendedName>
        <fullName evidence="2">Integrase zinc-binding domain-containing protein</fullName>
    </recommendedName>
</protein>
<organism evidence="3 4">
    <name type="scientific">Pomacea canaliculata</name>
    <name type="common">Golden apple snail</name>
    <dbReference type="NCBI Taxonomy" id="400727"/>
    <lineage>
        <taxon>Eukaryota</taxon>
        <taxon>Metazoa</taxon>
        <taxon>Spiralia</taxon>
        <taxon>Lophotrochozoa</taxon>
        <taxon>Mollusca</taxon>
        <taxon>Gastropoda</taxon>
        <taxon>Caenogastropoda</taxon>
        <taxon>Architaenioglossa</taxon>
        <taxon>Ampullarioidea</taxon>
        <taxon>Ampullariidae</taxon>
        <taxon>Pomacea</taxon>
    </lineage>
</organism>
<dbReference type="OrthoDB" id="10051443at2759"/>
<feature type="region of interest" description="Disordered" evidence="1">
    <location>
        <begin position="105"/>
        <end position="217"/>
    </location>
</feature>
<comment type="caution">
    <text evidence="3">The sequence shown here is derived from an EMBL/GenBank/DDBJ whole genome shotgun (WGS) entry which is preliminary data.</text>
</comment>
<sequence length="217" mass="24650">MFVREAIRVRSREGKAVHQVVVPKAYRQEVLRLAYDTPMAGYLGVRRTKYKMANDFSWPGIFADARRHCKACDICRRSSPCNSVFSRAVMYKGYTASLTEKINSGNFESVCPGSTNSDMDSTKSSNPVEGQKESGGAETPEKKAGKGNIKKDEEKMDTEEDRKERGVKDAKGDNKKERHRTNRNHSTYEHKNDKQSALPGNQDFQNFFKPKMKARQL</sequence>
<dbReference type="Proteomes" id="UP000245119">
    <property type="component" value="Linkage Group LG6"/>
</dbReference>
<dbReference type="FunFam" id="1.10.340.70:FF:000001">
    <property type="entry name" value="Retrovirus-related Pol polyprotein from transposon gypsy-like Protein"/>
    <property type="match status" value="1"/>
</dbReference>
<name>A0A2T7P3U4_POMCA</name>
<dbReference type="Pfam" id="PF17921">
    <property type="entry name" value="Integrase_H2C2"/>
    <property type="match status" value="1"/>
</dbReference>
<evidence type="ECO:0000256" key="1">
    <source>
        <dbReference type="SAM" id="MobiDB-lite"/>
    </source>
</evidence>
<feature type="domain" description="Integrase zinc-binding" evidence="2">
    <location>
        <begin position="22"/>
        <end position="80"/>
    </location>
</feature>